<feature type="region of interest" description="Disordered" evidence="5">
    <location>
        <begin position="1"/>
        <end position="64"/>
    </location>
</feature>
<dbReference type="PROSITE" id="PS50250">
    <property type="entry name" value="PCI"/>
    <property type="match status" value="1"/>
</dbReference>
<dbReference type="SMART" id="SM00088">
    <property type="entry name" value="PINT"/>
    <property type="match status" value="1"/>
</dbReference>
<dbReference type="InterPro" id="IPR027516">
    <property type="entry name" value="EIF3C"/>
</dbReference>
<organism evidence="7 8">
    <name type="scientific">Prymnesium parvum</name>
    <name type="common">Toxic golden alga</name>
    <dbReference type="NCBI Taxonomy" id="97485"/>
    <lineage>
        <taxon>Eukaryota</taxon>
        <taxon>Haptista</taxon>
        <taxon>Haptophyta</taxon>
        <taxon>Prymnesiophyceae</taxon>
        <taxon>Prymnesiales</taxon>
        <taxon>Prymnesiaceae</taxon>
        <taxon>Prymnesium</taxon>
    </lineage>
</organism>
<accession>A0AB34JWN6</accession>
<feature type="compositionally biased region" description="Gly residues" evidence="5">
    <location>
        <begin position="942"/>
        <end position="959"/>
    </location>
</feature>
<comment type="subcellular location">
    <subcellularLocation>
        <location evidence="4">Cytoplasm</location>
    </subcellularLocation>
</comment>
<dbReference type="AlphaFoldDB" id="A0AB34JWN6"/>
<dbReference type="InterPro" id="IPR008905">
    <property type="entry name" value="EIF3C_N_dom"/>
</dbReference>
<feature type="domain" description="PCI" evidence="6">
    <location>
        <begin position="678"/>
        <end position="853"/>
    </location>
</feature>
<proteinExistence type="inferred from homology"/>
<feature type="region of interest" description="Disordered" evidence="5">
    <location>
        <begin position="942"/>
        <end position="985"/>
    </location>
</feature>
<comment type="similarity">
    <text evidence="4">Belongs to the eIF-3 subunit C family.</text>
</comment>
<evidence type="ECO:0000256" key="3">
    <source>
        <dbReference type="ARBA" id="ARBA00022917"/>
    </source>
</evidence>
<reference evidence="7 8" key="1">
    <citation type="journal article" date="2024" name="Science">
        <title>Giant polyketide synthase enzymes in the biosynthesis of giant marine polyether toxins.</title>
        <authorList>
            <person name="Fallon T.R."/>
            <person name="Shende V.V."/>
            <person name="Wierzbicki I.H."/>
            <person name="Pendleton A.L."/>
            <person name="Watervoot N.F."/>
            <person name="Auber R.P."/>
            <person name="Gonzalez D.J."/>
            <person name="Wisecaver J.H."/>
            <person name="Moore B.S."/>
        </authorList>
    </citation>
    <scope>NUCLEOTIDE SEQUENCE [LARGE SCALE GENOMIC DNA]</scope>
    <source>
        <strain evidence="7 8">12B1</strain>
    </source>
</reference>
<feature type="region of interest" description="Disordered" evidence="5">
    <location>
        <begin position="176"/>
        <end position="249"/>
    </location>
</feature>
<comment type="function">
    <text evidence="4">Component of the eukaryotic translation initiation factor 3 (eIF-3) complex, which is involved in protein synthesis of a specialized repertoire of mRNAs and, together with other initiation factors, stimulates binding of mRNA and methionyl-tRNAi to the 40S ribosome. The eIF-3 complex specifically targets and initiates translation of a subset of mRNAs involved in cell proliferation.</text>
</comment>
<dbReference type="InterPro" id="IPR000717">
    <property type="entry name" value="PCI_dom"/>
</dbReference>
<sequence>MSKFFGGESSSESESSEDDVESEEEMKPVAAAPVKQGAKTGAAAFMKGDDSDDSDDEKKRVVRSHRDKKWDAMLDTVNQLKKNMKINDWNALEKTFSNLEKMLAKAHQLVAKEGTPTFYFKALIMLEQFVNKTNDNKAGIKQMSQLNAKAFNGMKQKIKKLMRTHEKDVARVREEMEAAGADGEQDSEEEEEESKDSSSEDDATPLKGKAAFMKAPPPKKPAAAKPPPKQEEFAPSVKPAVQPKGPKPIAQYNEADIDERLDQLLATRGRKGTNKAEQLSILTQLAEVTKRPSKLVELLGHVIAFNFDMHLNMLTAMPVKVWKEIFDVFSRILATLVANPDLKIVVIEGSTVVDSTQMTTAEVGDEEDEFIDTGITQMTGNVLSYLERLDDEFYKSLQFLDPHAPEYVSRLKDEVPLINLMQDTLAYYDSNPQDLDSRESARVASRIVEHIYYREQAHFNKAMHHAMGRKQQLEDAAKAAAKAAFAAVELAEKDEEEQDEDDESENDEDDEPSKTKTVLPSRKAANQAVAAAAEAKAAHANFAVPREMDLALEMKTLSARIFSLSTERAKTRALLCGVYHHALHGRYQTARDMLLMSHLADTIHQFDIATQILYNRALVRCGICAFENELVSEAHSSLMEIAAGARLKELLAQGISSGRFNERNPEQEKQERRRLVPYHMHINLELVEAIHLVCAMLLELPNLAHNAFDPKRRSAAVSKTFRRLLDHFERQVFNGPPENIRDHIMSASQLLLEGKWRDAATSIEGMPVWGLLRDPDASRRFIRRQIQVEGVRSYLISSYAHYDSISLESISTRFELSKEDVHAIVSKMMLTGSELHACWDQPTSTIVVQRTEPSKLQFLALQLADKVASFVETNEFVLDSRTGSYGYKFNEHSNERRDGGMRERRPWVERGERYGGGGGGGRAWYNNDRGFDRGYDRGYAGKGAGGRGDAGGRGGGGRGWNTNSGGRSSAMYVERNNRNYTANRR</sequence>
<dbReference type="Pfam" id="PF01399">
    <property type="entry name" value="PCI"/>
    <property type="match status" value="1"/>
</dbReference>
<dbReference type="GO" id="GO:0031369">
    <property type="term" value="F:translation initiation factor binding"/>
    <property type="evidence" value="ECO:0007669"/>
    <property type="project" value="InterPro"/>
</dbReference>
<evidence type="ECO:0000313" key="8">
    <source>
        <dbReference type="Proteomes" id="UP001515480"/>
    </source>
</evidence>
<dbReference type="PANTHER" id="PTHR13937">
    <property type="entry name" value="EUKARYOTIC TRANSLATION INITATION FACTOR 3, SUBUNIT 8 EIF3S8 -RELATED"/>
    <property type="match status" value="1"/>
</dbReference>
<dbReference type="GO" id="GO:0033290">
    <property type="term" value="C:eukaryotic 48S preinitiation complex"/>
    <property type="evidence" value="ECO:0007669"/>
    <property type="project" value="UniProtKB-UniRule"/>
</dbReference>
<feature type="compositionally biased region" description="Acidic residues" evidence="5">
    <location>
        <begin position="492"/>
        <end position="511"/>
    </location>
</feature>
<dbReference type="GO" id="GO:0001732">
    <property type="term" value="P:formation of cytoplasmic translation initiation complex"/>
    <property type="evidence" value="ECO:0007669"/>
    <property type="project" value="UniProtKB-UniRule"/>
</dbReference>
<feature type="compositionally biased region" description="Pro residues" evidence="5">
    <location>
        <begin position="215"/>
        <end position="227"/>
    </location>
</feature>
<comment type="caution">
    <text evidence="7">The sequence shown here is derived from an EMBL/GenBank/DDBJ whole genome shotgun (WGS) entry which is preliminary data.</text>
</comment>
<dbReference type="SUPFAM" id="SSF46785">
    <property type="entry name" value="Winged helix' DNA-binding domain"/>
    <property type="match status" value="1"/>
</dbReference>
<name>A0AB34JWN6_PRYPA</name>
<comment type="subunit">
    <text evidence="4">Component of the eukaryotic translation initiation factor 3 (eIF-3) complex.</text>
</comment>
<evidence type="ECO:0000313" key="7">
    <source>
        <dbReference type="EMBL" id="KAL1525386.1"/>
    </source>
</evidence>
<dbReference type="GO" id="GO:0003743">
    <property type="term" value="F:translation initiation factor activity"/>
    <property type="evidence" value="ECO:0007669"/>
    <property type="project" value="UniProtKB-UniRule"/>
</dbReference>
<dbReference type="PANTHER" id="PTHR13937:SF0">
    <property type="entry name" value="EUKARYOTIC TRANSLATION INITIATION FACTOR 3 SUBUNIT C-RELATED"/>
    <property type="match status" value="1"/>
</dbReference>
<evidence type="ECO:0000259" key="6">
    <source>
        <dbReference type="PROSITE" id="PS50250"/>
    </source>
</evidence>
<feature type="compositionally biased region" description="Acidic residues" evidence="5">
    <location>
        <begin position="183"/>
        <end position="203"/>
    </location>
</feature>
<dbReference type="InterPro" id="IPR058999">
    <property type="entry name" value="EIF3CL_C"/>
</dbReference>
<dbReference type="InterPro" id="IPR036390">
    <property type="entry name" value="WH_DNA-bd_sf"/>
</dbReference>
<protein>
    <recommendedName>
        <fullName evidence="4">Eukaryotic translation initiation factor 3 subunit C</fullName>
        <shortName evidence="4">eIF3c</shortName>
    </recommendedName>
    <alternativeName>
        <fullName evidence="4">Eukaryotic translation initiation factor 3 subunit 8</fullName>
    </alternativeName>
</protein>
<feature type="compositionally biased region" description="Acidic residues" evidence="5">
    <location>
        <begin position="14"/>
        <end position="24"/>
    </location>
</feature>
<dbReference type="Pfam" id="PF26569">
    <property type="entry name" value="EIF3CL_C"/>
    <property type="match status" value="1"/>
</dbReference>
<keyword evidence="1 4" id="KW-0963">Cytoplasm</keyword>
<keyword evidence="3 4" id="KW-0648">Protein biosynthesis</keyword>
<dbReference type="Proteomes" id="UP001515480">
    <property type="component" value="Unassembled WGS sequence"/>
</dbReference>
<feature type="region of interest" description="Disordered" evidence="5">
    <location>
        <begin position="490"/>
        <end position="522"/>
    </location>
</feature>
<dbReference type="Pfam" id="PF05470">
    <property type="entry name" value="eIF-3c_N"/>
    <property type="match status" value="1"/>
</dbReference>
<keyword evidence="8" id="KW-1185">Reference proteome</keyword>
<dbReference type="EMBL" id="JBGBPQ010000004">
    <property type="protein sequence ID" value="KAL1525386.1"/>
    <property type="molecule type" value="Genomic_DNA"/>
</dbReference>
<dbReference type="GO" id="GO:0003723">
    <property type="term" value="F:RNA binding"/>
    <property type="evidence" value="ECO:0007669"/>
    <property type="project" value="InterPro"/>
</dbReference>
<dbReference type="GO" id="GO:0016282">
    <property type="term" value="C:eukaryotic 43S preinitiation complex"/>
    <property type="evidence" value="ECO:0007669"/>
    <property type="project" value="UniProtKB-UniRule"/>
</dbReference>
<evidence type="ECO:0000256" key="5">
    <source>
        <dbReference type="SAM" id="MobiDB-lite"/>
    </source>
</evidence>
<gene>
    <name evidence="7" type="ORF">AB1Y20_020245</name>
</gene>
<dbReference type="GO" id="GO:0005852">
    <property type="term" value="C:eukaryotic translation initiation factor 3 complex"/>
    <property type="evidence" value="ECO:0007669"/>
    <property type="project" value="UniProtKB-UniRule"/>
</dbReference>
<dbReference type="HAMAP" id="MF_03002">
    <property type="entry name" value="eIF3c"/>
    <property type="match status" value="1"/>
</dbReference>
<evidence type="ECO:0000256" key="2">
    <source>
        <dbReference type="ARBA" id="ARBA00022540"/>
    </source>
</evidence>
<evidence type="ECO:0000256" key="1">
    <source>
        <dbReference type="ARBA" id="ARBA00022490"/>
    </source>
</evidence>
<evidence type="ECO:0000256" key="4">
    <source>
        <dbReference type="HAMAP-Rule" id="MF_03002"/>
    </source>
</evidence>
<keyword evidence="2 4" id="KW-0396">Initiation factor</keyword>